<accession>A0A6N8FC63</accession>
<dbReference type="GO" id="GO:0030170">
    <property type="term" value="F:pyridoxal phosphate binding"/>
    <property type="evidence" value="ECO:0007669"/>
    <property type="project" value="UniProtKB-UniRule"/>
</dbReference>
<evidence type="ECO:0000313" key="6">
    <source>
        <dbReference type="EMBL" id="MUH71951.1"/>
    </source>
</evidence>
<evidence type="ECO:0000259" key="5">
    <source>
        <dbReference type="Pfam" id="PF01168"/>
    </source>
</evidence>
<dbReference type="PIRSF" id="PIRSF004848">
    <property type="entry name" value="YBL036c_PLPDEIII"/>
    <property type="match status" value="1"/>
</dbReference>
<dbReference type="InterPro" id="IPR011078">
    <property type="entry name" value="PyrdxlP_homeostasis"/>
</dbReference>
<dbReference type="RefSeq" id="WP_155695170.1">
    <property type="nucleotide sequence ID" value="NZ_WOCD01000003.1"/>
</dbReference>
<comment type="caution">
    <text evidence="6">The sequence shown here is derived from an EMBL/GenBank/DDBJ whole genome shotgun (WGS) entry which is preliminary data.</text>
</comment>
<dbReference type="Proteomes" id="UP000439994">
    <property type="component" value="Unassembled WGS sequence"/>
</dbReference>
<dbReference type="EMBL" id="WOCD01000003">
    <property type="protein sequence ID" value="MUH71951.1"/>
    <property type="molecule type" value="Genomic_DNA"/>
</dbReference>
<dbReference type="Pfam" id="PF01168">
    <property type="entry name" value="Ala_racemase_N"/>
    <property type="match status" value="1"/>
</dbReference>
<dbReference type="AlphaFoldDB" id="A0A6N8FC63"/>
<evidence type="ECO:0000256" key="1">
    <source>
        <dbReference type="ARBA" id="ARBA00022898"/>
    </source>
</evidence>
<dbReference type="NCBIfam" id="TIGR00044">
    <property type="entry name" value="YggS family pyridoxal phosphate-dependent enzyme"/>
    <property type="match status" value="1"/>
</dbReference>
<comment type="function">
    <text evidence="2">Pyridoxal 5'-phosphate (PLP)-binding protein, which is involved in PLP homeostasis.</text>
</comment>
<dbReference type="Gene3D" id="3.20.20.10">
    <property type="entry name" value="Alanine racemase"/>
    <property type="match status" value="1"/>
</dbReference>
<dbReference type="SUPFAM" id="SSF51419">
    <property type="entry name" value="PLP-binding barrel"/>
    <property type="match status" value="1"/>
</dbReference>
<dbReference type="CDD" id="cd06824">
    <property type="entry name" value="PLPDE_III_Yggs_like"/>
    <property type="match status" value="1"/>
</dbReference>
<dbReference type="InterPro" id="IPR029066">
    <property type="entry name" value="PLP-binding_barrel"/>
</dbReference>
<dbReference type="PROSITE" id="PS01211">
    <property type="entry name" value="UPF0001"/>
    <property type="match status" value="1"/>
</dbReference>
<feature type="domain" description="Alanine racemase N-terminal" evidence="5">
    <location>
        <begin position="33"/>
        <end position="232"/>
    </location>
</feature>
<dbReference type="InterPro" id="IPR001608">
    <property type="entry name" value="Ala_racemase_N"/>
</dbReference>
<organism evidence="6 7">
    <name type="scientific">Psychrosphaera haliotis</name>
    <dbReference type="NCBI Taxonomy" id="555083"/>
    <lineage>
        <taxon>Bacteria</taxon>
        <taxon>Pseudomonadati</taxon>
        <taxon>Pseudomonadota</taxon>
        <taxon>Gammaproteobacteria</taxon>
        <taxon>Alteromonadales</taxon>
        <taxon>Pseudoalteromonadaceae</taxon>
        <taxon>Psychrosphaera</taxon>
    </lineage>
</organism>
<reference evidence="6 7" key="1">
    <citation type="submission" date="2019-11" db="EMBL/GenBank/DDBJ databases">
        <title>P. haliotis isolates from Z. marina roots.</title>
        <authorList>
            <person name="Cohen M."/>
            <person name="Jospin G."/>
            <person name="Eisen J.A."/>
            <person name="Coil D.A."/>
        </authorList>
    </citation>
    <scope>NUCLEOTIDE SEQUENCE [LARGE SCALE GENOMIC DNA]</scope>
    <source>
        <strain evidence="6 7">UCD-MCMsp1aY</strain>
    </source>
</reference>
<keyword evidence="7" id="KW-1185">Reference proteome</keyword>
<dbReference type="PANTHER" id="PTHR10146">
    <property type="entry name" value="PROLINE SYNTHETASE CO-TRANSCRIBED BACTERIAL HOMOLOG PROTEIN"/>
    <property type="match status" value="1"/>
</dbReference>
<comment type="similarity">
    <text evidence="2 4">Belongs to the pyridoxal phosphate-binding protein YggS/PROSC family.</text>
</comment>
<evidence type="ECO:0000256" key="4">
    <source>
        <dbReference type="RuleBase" id="RU004514"/>
    </source>
</evidence>
<keyword evidence="1 2" id="KW-0663">Pyridoxal phosphate</keyword>
<dbReference type="FunFam" id="3.20.20.10:FF:000018">
    <property type="entry name" value="Pyridoxal phosphate homeostasis protein"/>
    <property type="match status" value="1"/>
</dbReference>
<proteinExistence type="inferred from homology"/>
<name>A0A6N8FC63_9GAMM</name>
<evidence type="ECO:0000256" key="3">
    <source>
        <dbReference type="PIRSR" id="PIRSR004848-1"/>
    </source>
</evidence>
<gene>
    <name evidence="6" type="ORF">GNP35_05370</name>
</gene>
<dbReference type="HAMAP" id="MF_02087">
    <property type="entry name" value="PLP_homeostasis"/>
    <property type="match status" value="1"/>
</dbReference>
<evidence type="ECO:0000313" key="7">
    <source>
        <dbReference type="Proteomes" id="UP000439994"/>
    </source>
</evidence>
<sequence>MSENNVNITIANRLATAHDKISDASKKAGRLPEHVSLIAVSKTKPPSDIEAAFRAGQLEFGENYVQELADKAQQLSKLENLCWHFIGPIQSNKTALIAEHANWVDSLDRIKIARRLNKHCEELNKQMNVLIQVNISDSNTKSGIALLDVANFAEEIQEFKYLTLRGLMAIPDEYLDKNKQKAEFEQLNTCFLALKHQYQTVDTLSLGMTNDMEAAILSGSTMIRLGTAIFGPRTN</sequence>
<comment type="cofactor">
    <cofactor evidence="3">
        <name>pyridoxal 5'-phosphate</name>
        <dbReference type="ChEBI" id="CHEBI:597326"/>
    </cofactor>
</comment>
<protein>
    <recommendedName>
        <fullName evidence="2">Pyridoxal phosphate homeostasis protein</fullName>
        <shortName evidence="2">PLP homeostasis protein</shortName>
    </recommendedName>
</protein>
<evidence type="ECO:0000256" key="2">
    <source>
        <dbReference type="HAMAP-Rule" id="MF_02087"/>
    </source>
</evidence>
<dbReference type="OrthoDB" id="9804072at2"/>
<feature type="modified residue" description="N6-(pyridoxal phosphate)lysine" evidence="2 3">
    <location>
        <position position="42"/>
    </location>
</feature>
<dbReference type="PANTHER" id="PTHR10146:SF14">
    <property type="entry name" value="PYRIDOXAL PHOSPHATE HOMEOSTASIS PROTEIN"/>
    <property type="match status" value="1"/>
</dbReference>